<dbReference type="AlphaFoldDB" id="A0A166AGM9"/>
<keyword evidence="2" id="KW-1133">Transmembrane helix</keyword>
<dbReference type="Proteomes" id="UP000077266">
    <property type="component" value="Unassembled WGS sequence"/>
</dbReference>
<dbReference type="EMBL" id="KV426022">
    <property type="protein sequence ID" value="KZV91689.1"/>
    <property type="molecule type" value="Genomic_DNA"/>
</dbReference>
<feature type="region of interest" description="Disordered" evidence="1">
    <location>
        <begin position="463"/>
        <end position="485"/>
    </location>
</feature>
<dbReference type="InParanoid" id="A0A166AGM9"/>
<organism evidence="3 4">
    <name type="scientific">Exidia glandulosa HHB12029</name>
    <dbReference type="NCBI Taxonomy" id="1314781"/>
    <lineage>
        <taxon>Eukaryota</taxon>
        <taxon>Fungi</taxon>
        <taxon>Dikarya</taxon>
        <taxon>Basidiomycota</taxon>
        <taxon>Agaricomycotina</taxon>
        <taxon>Agaricomycetes</taxon>
        <taxon>Auriculariales</taxon>
        <taxon>Exidiaceae</taxon>
        <taxon>Exidia</taxon>
    </lineage>
</organism>
<proteinExistence type="predicted"/>
<dbReference type="OrthoDB" id="2576334at2759"/>
<feature type="compositionally biased region" description="Low complexity" evidence="1">
    <location>
        <begin position="311"/>
        <end position="327"/>
    </location>
</feature>
<keyword evidence="2" id="KW-0472">Membrane</keyword>
<accession>A0A166AGM9</accession>
<evidence type="ECO:0000256" key="1">
    <source>
        <dbReference type="SAM" id="MobiDB-lite"/>
    </source>
</evidence>
<evidence type="ECO:0000313" key="4">
    <source>
        <dbReference type="Proteomes" id="UP000077266"/>
    </source>
</evidence>
<sequence length="485" mass="50797">MSALTPYTLELTAPSPIFDYRPHRDVDTSVGWNASYTGSDAWPPAGFPQGTAYRRTHMNGAAVSFPFEGTAAYMCISSGGATYTASVGGTDLDATPASGTSCEGTGSETMLSTKGLTFGNHEAVLTLTSTPSDGNDFRVYGGGFTMGVNTNGSAAVNDRTIIDDQDDKWITFPGRVPTPYGWDTSTAPGLSANTKTFNCVYTTGSSATYTFKNAGGIVLRGAIDRDSHAFSVELDGERHNLDATSSWNDNSTVYFAKGNLDPGVIHKLVITNYNSDRGDCTSVSDLGQAIGRFCCTAFDSLTLLEAAAGDPSSSSSSSTSPSSGSSPNETSAPDNAPKAKSLAGPIAGGVIGGLLLLGILLAGVFIFLRRRRTADEHRDFHPPALYDNGPGHVAPYRDEPAPWRAGPESLSTTTATYPPTTRTPGSEKAPNVMSAPEERPSGIAHEDLERVAAYVASRLDIAAASSRSPTSQWEESGTAPPTYTG</sequence>
<feature type="compositionally biased region" description="Polar residues" evidence="1">
    <location>
        <begin position="465"/>
        <end position="485"/>
    </location>
</feature>
<reference evidence="3 4" key="1">
    <citation type="journal article" date="2016" name="Mol. Biol. Evol.">
        <title>Comparative Genomics of Early-Diverging Mushroom-Forming Fungi Provides Insights into the Origins of Lignocellulose Decay Capabilities.</title>
        <authorList>
            <person name="Nagy L.G."/>
            <person name="Riley R."/>
            <person name="Tritt A."/>
            <person name="Adam C."/>
            <person name="Daum C."/>
            <person name="Floudas D."/>
            <person name="Sun H."/>
            <person name="Yadav J.S."/>
            <person name="Pangilinan J."/>
            <person name="Larsson K.H."/>
            <person name="Matsuura K."/>
            <person name="Barry K."/>
            <person name="Labutti K."/>
            <person name="Kuo R."/>
            <person name="Ohm R.A."/>
            <person name="Bhattacharya S.S."/>
            <person name="Shirouzu T."/>
            <person name="Yoshinaga Y."/>
            <person name="Martin F.M."/>
            <person name="Grigoriev I.V."/>
            <person name="Hibbett D.S."/>
        </authorList>
    </citation>
    <scope>NUCLEOTIDE SEQUENCE [LARGE SCALE GENOMIC DNA]</scope>
    <source>
        <strain evidence="3 4">HHB12029</strain>
    </source>
</reference>
<dbReference type="STRING" id="1314781.A0A166AGM9"/>
<keyword evidence="4" id="KW-1185">Reference proteome</keyword>
<keyword evidence="2" id="KW-0812">Transmembrane</keyword>
<feature type="region of interest" description="Disordered" evidence="1">
    <location>
        <begin position="309"/>
        <end position="338"/>
    </location>
</feature>
<feature type="transmembrane region" description="Helical" evidence="2">
    <location>
        <begin position="346"/>
        <end position="368"/>
    </location>
</feature>
<protein>
    <submittedName>
        <fullName evidence="3">Uncharacterized protein</fullName>
    </submittedName>
</protein>
<feature type="region of interest" description="Disordered" evidence="1">
    <location>
        <begin position="379"/>
        <end position="444"/>
    </location>
</feature>
<feature type="compositionally biased region" description="Low complexity" evidence="1">
    <location>
        <begin position="412"/>
        <end position="424"/>
    </location>
</feature>
<name>A0A166AGM9_EXIGL</name>
<evidence type="ECO:0000256" key="2">
    <source>
        <dbReference type="SAM" id="Phobius"/>
    </source>
</evidence>
<evidence type="ECO:0000313" key="3">
    <source>
        <dbReference type="EMBL" id="KZV91689.1"/>
    </source>
</evidence>
<dbReference type="Gene3D" id="2.60.120.260">
    <property type="entry name" value="Galactose-binding domain-like"/>
    <property type="match status" value="1"/>
</dbReference>
<gene>
    <name evidence="3" type="ORF">EXIGLDRAFT_836904</name>
</gene>